<dbReference type="InterPro" id="IPR036282">
    <property type="entry name" value="Glutathione-S-Trfase_C_sf"/>
</dbReference>
<dbReference type="Gene3D" id="3.40.30.10">
    <property type="entry name" value="Glutaredoxin"/>
    <property type="match status" value="1"/>
</dbReference>
<protein>
    <submittedName>
        <fullName evidence="2">Glutathione S-transferase family protein</fullName>
    </submittedName>
</protein>
<dbReference type="Pfam" id="PF13409">
    <property type="entry name" value="GST_N_2"/>
    <property type="match status" value="1"/>
</dbReference>
<proteinExistence type="predicted"/>
<gene>
    <name evidence="2" type="ORF">GCM10009098_05700</name>
</gene>
<dbReference type="Proteomes" id="UP001501169">
    <property type="component" value="Unassembled WGS sequence"/>
</dbReference>
<reference evidence="3" key="1">
    <citation type="journal article" date="2019" name="Int. J. Syst. Evol. Microbiol.">
        <title>The Global Catalogue of Microorganisms (GCM) 10K type strain sequencing project: providing services to taxonomists for standard genome sequencing and annotation.</title>
        <authorList>
            <consortium name="The Broad Institute Genomics Platform"/>
            <consortium name="The Broad Institute Genome Sequencing Center for Infectious Disease"/>
            <person name="Wu L."/>
            <person name="Ma J."/>
        </authorList>
    </citation>
    <scope>NUCLEOTIDE SEQUENCE [LARGE SCALE GENOMIC DNA]</scope>
    <source>
        <strain evidence="3">JCM 14331</strain>
    </source>
</reference>
<dbReference type="PANTHER" id="PTHR44051">
    <property type="entry name" value="GLUTATHIONE S-TRANSFERASE-RELATED"/>
    <property type="match status" value="1"/>
</dbReference>
<dbReference type="SUPFAM" id="SSF47616">
    <property type="entry name" value="GST C-terminal domain-like"/>
    <property type="match status" value="1"/>
</dbReference>
<dbReference type="InterPro" id="IPR040079">
    <property type="entry name" value="Glutathione_S-Trfase"/>
</dbReference>
<dbReference type="CDD" id="cd03057">
    <property type="entry name" value="GST_N_Beta"/>
    <property type="match status" value="1"/>
</dbReference>
<dbReference type="PROSITE" id="PS50404">
    <property type="entry name" value="GST_NTER"/>
    <property type="match status" value="1"/>
</dbReference>
<evidence type="ECO:0000313" key="3">
    <source>
        <dbReference type="Proteomes" id="UP001501169"/>
    </source>
</evidence>
<dbReference type="SUPFAM" id="SSF52833">
    <property type="entry name" value="Thioredoxin-like"/>
    <property type="match status" value="1"/>
</dbReference>
<dbReference type="EMBL" id="BAAAEO010000001">
    <property type="protein sequence ID" value="GAA0540977.1"/>
    <property type="molecule type" value="Genomic_DNA"/>
</dbReference>
<evidence type="ECO:0000313" key="2">
    <source>
        <dbReference type="EMBL" id="GAA0540977.1"/>
    </source>
</evidence>
<organism evidence="2 3">
    <name type="scientific">Rheinheimera aquimaris</name>
    <dbReference type="NCBI Taxonomy" id="412437"/>
    <lineage>
        <taxon>Bacteria</taxon>
        <taxon>Pseudomonadati</taxon>
        <taxon>Pseudomonadota</taxon>
        <taxon>Gammaproteobacteria</taxon>
        <taxon>Chromatiales</taxon>
        <taxon>Chromatiaceae</taxon>
        <taxon>Rheinheimera</taxon>
    </lineage>
</organism>
<accession>A0ABP3NC01</accession>
<sequence length="216" mass="24264">MYNIYGAAGSGSVAVEAVLELIGAPYQVLVEAPVWEGETERAKVIPVNPMAQLPVLVTEQGEVITESAAILLWLAEQHPEANLAPKPGSAKRAQFLRWMSFIPAAIYSMYWVRDEPERLAGDNKVLYPELLQRTADRIAHCWHVMDSQLTPQPFLLGQQMSVLDIYVTVASRWTPRRQRFYQVAPAMAGVVRLIDTLPQLQAFWAKRFPFATGWEG</sequence>
<dbReference type="PANTHER" id="PTHR44051:SF8">
    <property type="entry name" value="GLUTATHIONE S-TRANSFERASE GSTA"/>
    <property type="match status" value="1"/>
</dbReference>
<name>A0ABP3NC01_9GAMM</name>
<keyword evidence="3" id="KW-1185">Reference proteome</keyword>
<dbReference type="InterPro" id="IPR004045">
    <property type="entry name" value="Glutathione_S-Trfase_N"/>
</dbReference>
<evidence type="ECO:0000259" key="1">
    <source>
        <dbReference type="PROSITE" id="PS50404"/>
    </source>
</evidence>
<dbReference type="RefSeq" id="WP_226765561.1">
    <property type="nucleotide sequence ID" value="NZ_BAAAEO010000001.1"/>
</dbReference>
<comment type="caution">
    <text evidence="2">The sequence shown here is derived from an EMBL/GenBank/DDBJ whole genome shotgun (WGS) entry which is preliminary data.</text>
</comment>
<dbReference type="InterPro" id="IPR036249">
    <property type="entry name" value="Thioredoxin-like_sf"/>
</dbReference>
<feature type="domain" description="GST N-terminal" evidence="1">
    <location>
        <begin position="1"/>
        <end position="82"/>
    </location>
</feature>
<dbReference type="Gene3D" id="1.20.1050.10">
    <property type="match status" value="1"/>
</dbReference>
<dbReference type="SFLD" id="SFLDS00019">
    <property type="entry name" value="Glutathione_Transferase_(cytos"/>
    <property type="match status" value="1"/>
</dbReference>